<protein>
    <submittedName>
        <fullName evidence="4">Uncharacterized protein</fullName>
    </submittedName>
</protein>
<dbReference type="InterPro" id="IPR057670">
    <property type="entry name" value="SH3_retrovirus"/>
</dbReference>
<evidence type="ECO:0000259" key="2">
    <source>
        <dbReference type="Pfam" id="PF22936"/>
    </source>
</evidence>
<feature type="domain" description="Retroviral polymerase SH3-like" evidence="3">
    <location>
        <begin position="195"/>
        <end position="252"/>
    </location>
</feature>
<dbReference type="AlphaFoldDB" id="A0A803Q5G6"/>
<proteinExistence type="predicted"/>
<dbReference type="EMBL" id="UZAU01000637">
    <property type="status" value="NOT_ANNOTATED_CDS"/>
    <property type="molecule type" value="Genomic_DNA"/>
</dbReference>
<name>A0A803Q5G6_CANSA</name>
<evidence type="ECO:0000313" key="5">
    <source>
        <dbReference type="Proteomes" id="UP000596661"/>
    </source>
</evidence>
<feature type="compositionally biased region" description="Polar residues" evidence="1">
    <location>
        <begin position="13"/>
        <end position="34"/>
    </location>
</feature>
<evidence type="ECO:0000256" key="1">
    <source>
        <dbReference type="SAM" id="MobiDB-lite"/>
    </source>
</evidence>
<dbReference type="Gramene" id="evm.model.07.557">
    <property type="protein sequence ID" value="cds.evm.model.07.557"/>
    <property type="gene ID" value="evm.TU.07.557"/>
</dbReference>
<feature type="domain" description="Retrovirus-related Pol polyprotein from transposon TNT 1-94-like beta-barrel" evidence="2">
    <location>
        <begin position="81"/>
        <end position="155"/>
    </location>
</feature>
<dbReference type="OMA" id="WILESPK"/>
<sequence>MLLSCDSKMERPSTLSGCGSSYSNNKGSHTTNSNSRGRLAGKGRGGRSSGPKPTCQVCGKLSVIMGLMKPICEVLPLELQGATNHTTIDVNNLQQKTKYMGKEFLTVGDGTKLKIARVGSGFLHISNNSALVLKEILHVPNITKNFISISKLTRDNNVNVEFTSDCCVVKDKETQKVLFGKKLNYKFLKTFGYNCYPCLRPYPIHKFQYQSTKWLNLGYSDSHKGYKCLSSTSRLYISRNVFNEDDFPFKSSFLNTYQSKQPVHVYVLSWSPLLLVGVSQSPPSPSASPCFFPSHSIPTAPSEGPSSIGSDHLSRTGLISAHAGMSPLPPSPIIFYLDEVLDNHLFAASHTASDHAATIPKPLVPTHPMVTRGKASVFKPKVYLGEAKWKATFEGPISVSEALLHPSWTTTMNDENKALIKNKTWILESPKMTRRFEVILDLHRLNLKSNPKSYDPIANPFPRTDRNTTSVLCFTAV</sequence>
<evidence type="ECO:0000259" key="3">
    <source>
        <dbReference type="Pfam" id="PF25597"/>
    </source>
</evidence>
<dbReference type="EnsemblPlants" id="evm.model.07.557">
    <property type="protein sequence ID" value="cds.evm.model.07.557"/>
    <property type="gene ID" value="evm.TU.07.557"/>
</dbReference>
<dbReference type="InterPro" id="IPR054722">
    <property type="entry name" value="PolX-like_BBD"/>
</dbReference>
<organism evidence="4 5">
    <name type="scientific">Cannabis sativa</name>
    <name type="common">Hemp</name>
    <name type="synonym">Marijuana</name>
    <dbReference type="NCBI Taxonomy" id="3483"/>
    <lineage>
        <taxon>Eukaryota</taxon>
        <taxon>Viridiplantae</taxon>
        <taxon>Streptophyta</taxon>
        <taxon>Embryophyta</taxon>
        <taxon>Tracheophyta</taxon>
        <taxon>Spermatophyta</taxon>
        <taxon>Magnoliopsida</taxon>
        <taxon>eudicotyledons</taxon>
        <taxon>Gunneridae</taxon>
        <taxon>Pentapetalae</taxon>
        <taxon>rosids</taxon>
        <taxon>fabids</taxon>
        <taxon>Rosales</taxon>
        <taxon>Cannabaceae</taxon>
        <taxon>Cannabis</taxon>
    </lineage>
</organism>
<dbReference type="Proteomes" id="UP000596661">
    <property type="component" value="Chromosome 7"/>
</dbReference>
<dbReference type="Pfam" id="PF22936">
    <property type="entry name" value="Pol_BBD"/>
    <property type="match status" value="1"/>
</dbReference>
<reference evidence="4" key="2">
    <citation type="submission" date="2021-03" db="UniProtKB">
        <authorList>
            <consortium name="EnsemblPlants"/>
        </authorList>
    </citation>
    <scope>IDENTIFICATION</scope>
</reference>
<accession>A0A803Q5G6</accession>
<feature type="region of interest" description="Disordered" evidence="1">
    <location>
        <begin position="1"/>
        <end position="53"/>
    </location>
</feature>
<evidence type="ECO:0000313" key="4">
    <source>
        <dbReference type="EnsemblPlants" id="cds.evm.model.07.557"/>
    </source>
</evidence>
<reference evidence="4" key="1">
    <citation type="submission" date="2018-11" db="EMBL/GenBank/DDBJ databases">
        <authorList>
            <person name="Grassa J C."/>
        </authorList>
    </citation>
    <scope>NUCLEOTIDE SEQUENCE [LARGE SCALE GENOMIC DNA]</scope>
</reference>
<keyword evidence="5" id="KW-1185">Reference proteome</keyword>
<dbReference type="Pfam" id="PF25597">
    <property type="entry name" value="SH3_retrovirus"/>
    <property type="match status" value="1"/>
</dbReference>